<dbReference type="PANTHER" id="PTHR33164:SF106">
    <property type="entry name" value="TRANSCRIPTIONAL REGULATORY PROTEIN"/>
    <property type="match status" value="1"/>
</dbReference>
<dbReference type="Proteomes" id="UP000298355">
    <property type="component" value="Unassembled WGS sequence"/>
</dbReference>
<dbReference type="Gene3D" id="1.10.10.10">
    <property type="entry name" value="Winged helix-like DNA-binding domain superfamily/Winged helix DNA-binding domain"/>
    <property type="match status" value="1"/>
</dbReference>
<organism evidence="2 3">
    <name type="scientific">Cryobacterium breve</name>
    <dbReference type="NCBI Taxonomy" id="1259258"/>
    <lineage>
        <taxon>Bacteria</taxon>
        <taxon>Bacillati</taxon>
        <taxon>Actinomycetota</taxon>
        <taxon>Actinomycetes</taxon>
        <taxon>Micrococcales</taxon>
        <taxon>Microbacteriaceae</taxon>
        <taxon>Cryobacterium</taxon>
    </lineage>
</organism>
<dbReference type="InterPro" id="IPR036388">
    <property type="entry name" value="WH-like_DNA-bd_sf"/>
</dbReference>
<dbReference type="SMART" id="SM00347">
    <property type="entry name" value="HTH_MARR"/>
    <property type="match status" value="1"/>
</dbReference>
<protein>
    <submittedName>
        <fullName evidence="2">MarR family transcriptional regulator</fullName>
    </submittedName>
</protein>
<dbReference type="InterPro" id="IPR039422">
    <property type="entry name" value="MarR/SlyA-like"/>
</dbReference>
<dbReference type="InterPro" id="IPR036390">
    <property type="entry name" value="WH_DNA-bd_sf"/>
</dbReference>
<proteinExistence type="predicted"/>
<evidence type="ECO:0000313" key="2">
    <source>
        <dbReference type="EMBL" id="TFD01991.1"/>
    </source>
</evidence>
<evidence type="ECO:0000259" key="1">
    <source>
        <dbReference type="PROSITE" id="PS50995"/>
    </source>
</evidence>
<dbReference type="InterPro" id="IPR000835">
    <property type="entry name" value="HTH_MarR-typ"/>
</dbReference>
<sequence>MNDALRAYGEGYDQLGRTFAASAGLHSTDATALIEILRAEEQGEPISPARLSDRIGLTSGATSTLLNRLEDAGHIRRSRENTDRRVVTLHSTPGIHATADAFFDPLDQQLAAVMDKYTPEAIQQLATLLEELHETMSNHGSSPE</sequence>
<dbReference type="RefSeq" id="WP_134361773.1">
    <property type="nucleotide sequence ID" value="NZ_SOGJ01000003.1"/>
</dbReference>
<keyword evidence="3" id="KW-1185">Reference proteome</keyword>
<accession>A0ABY2JAX8</accession>
<gene>
    <name evidence="2" type="ORF">E3O65_00370</name>
</gene>
<comment type="caution">
    <text evidence="2">The sequence shown here is derived from an EMBL/GenBank/DDBJ whole genome shotgun (WGS) entry which is preliminary data.</text>
</comment>
<evidence type="ECO:0000313" key="3">
    <source>
        <dbReference type="Proteomes" id="UP000298355"/>
    </source>
</evidence>
<dbReference type="PANTHER" id="PTHR33164">
    <property type="entry name" value="TRANSCRIPTIONAL REGULATOR, MARR FAMILY"/>
    <property type="match status" value="1"/>
</dbReference>
<dbReference type="PRINTS" id="PR00598">
    <property type="entry name" value="HTHMARR"/>
</dbReference>
<dbReference type="EMBL" id="SOGJ01000003">
    <property type="protein sequence ID" value="TFD01991.1"/>
    <property type="molecule type" value="Genomic_DNA"/>
</dbReference>
<reference evidence="2 3" key="1">
    <citation type="submission" date="2019-03" db="EMBL/GenBank/DDBJ databases">
        <title>Genomics of glacier-inhabiting Cryobacterium strains.</title>
        <authorList>
            <person name="Liu Q."/>
            <person name="Xin Y.-H."/>
        </authorList>
    </citation>
    <scope>NUCLEOTIDE SEQUENCE [LARGE SCALE GENOMIC DNA]</scope>
    <source>
        <strain evidence="2 3">TMT4-23</strain>
    </source>
</reference>
<dbReference type="Pfam" id="PF12802">
    <property type="entry name" value="MarR_2"/>
    <property type="match status" value="1"/>
</dbReference>
<dbReference type="PROSITE" id="PS50995">
    <property type="entry name" value="HTH_MARR_2"/>
    <property type="match status" value="1"/>
</dbReference>
<name>A0ABY2JAX8_9MICO</name>
<dbReference type="SUPFAM" id="SSF46785">
    <property type="entry name" value="Winged helix' DNA-binding domain"/>
    <property type="match status" value="1"/>
</dbReference>
<feature type="domain" description="HTH marR-type" evidence="1">
    <location>
        <begin position="1"/>
        <end position="134"/>
    </location>
</feature>